<proteinExistence type="predicted"/>
<organism evidence="1">
    <name type="scientific">uncultured Dysgonomonas sp</name>
    <dbReference type="NCBI Taxonomy" id="206096"/>
    <lineage>
        <taxon>Bacteria</taxon>
        <taxon>Pseudomonadati</taxon>
        <taxon>Bacteroidota</taxon>
        <taxon>Bacteroidia</taxon>
        <taxon>Bacteroidales</taxon>
        <taxon>Dysgonomonadaceae</taxon>
        <taxon>Dysgonomonas</taxon>
        <taxon>environmental samples</taxon>
    </lineage>
</organism>
<name>A0A212JH41_9BACT</name>
<gene>
    <name evidence="1" type="ORF">KL86DYS2_11501</name>
</gene>
<accession>A0A212JH41</accession>
<sequence length="71" mass="8318">MGHLNKKEYPQLQIYRPLNLLEHSLLQKLLLLENKKLISPLHLIRSVNKSAMLDAKYLKNQNNSIFASYNN</sequence>
<protein>
    <submittedName>
        <fullName evidence="1">Uncharacterized protein</fullName>
    </submittedName>
</protein>
<dbReference type="EMBL" id="FLUL01000001">
    <property type="protein sequence ID" value="SBV98737.1"/>
    <property type="molecule type" value="Genomic_DNA"/>
</dbReference>
<evidence type="ECO:0000313" key="1">
    <source>
        <dbReference type="EMBL" id="SBV98737.1"/>
    </source>
</evidence>
<reference evidence="1" key="1">
    <citation type="submission" date="2016-04" db="EMBL/GenBank/DDBJ databases">
        <authorList>
            <person name="Evans L.H."/>
            <person name="Alamgir A."/>
            <person name="Owens N."/>
            <person name="Weber N.D."/>
            <person name="Virtaneva K."/>
            <person name="Barbian K."/>
            <person name="Babar A."/>
            <person name="Rosenke K."/>
        </authorList>
    </citation>
    <scope>NUCLEOTIDE SEQUENCE</scope>
    <source>
        <strain evidence="1">86-2</strain>
    </source>
</reference>
<dbReference type="AlphaFoldDB" id="A0A212JH41"/>